<proteinExistence type="predicted"/>
<feature type="non-terminal residue" evidence="2">
    <location>
        <position position="263"/>
    </location>
</feature>
<protein>
    <submittedName>
        <fullName evidence="2">Uncharacterized protein</fullName>
    </submittedName>
</protein>
<dbReference type="InterPro" id="IPR004252">
    <property type="entry name" value="Probable_transposase_24"/>
</dbReference>
<dbReference type="Proteomes" id="UP001154282">
    <property type="component" value="Unassembled WGS sequence"/>
</dbReference>
<comment type="caution">
    <text evidence="2">The sequence shown here is derived from an EMBL/GenBank/DDBJ whole genome shotgun (WGS) entry which is preliminary data.</text>
</comment>
<feature type="region of interest" description="Disordered" evidence="1">
    <location>
        <begin position="169"/>
        <end position="194"/>
    </location>
</feature>
<dbReference type="PANTHER" id="PTHR33144">
    <property type="entry name" value="OS10G0409366 PROTEIN-RELATED"/>
    <property type="match status" value="1"/>
</dbReference>
<name>A0AAV0MFL5_9ROSI</name>
<dbReference type="Pfam" id="PF03004">
    <property type="entry name" value="Transposase_24"/>
    <property type="match status" value="1"/>
</dbReference>
<dbReference type="PANTHER" id="PTHR33144:SF45">
    <property type="entry name" value="TRANSPOSASE TNP1_EN_SPM-LIKE DOMAIN-CONTAINING PROTEIN"/>
    <property type="match status" value="1"/>
</dbReference>
<evidence type="ECO:0000313" key="2">
    <source>
        <dbReference type="EMBL" id="CAI0445040.1"/>
    </source>
</evidence>
<gene>
    <name evidence="2" type="ORF">LITE_LOCUS28375</name>
</gene>
<dbReference type="EMBL" id="CAMGYJ010000007">
    <property type="protein sequence ID" value="CAI0445040.1"/>
    <property type="molecule type" value="Genomic_DNA"/>
</dbReference>
<sequence>MATTDKAAYRPYWRVQVIDSEGQRSMTHLHARDVWYLPHGTNFVVPFVRNQPVHDGGGLLGQFLGLIARDVNYFPISYDNWHVVPSSYKNEVLHGIIDDKVFVEPRHKDRATKYILRSLGSKWKGNRYNLYNKKYKHAWTREQNINNPLEGIPKEQWASFIDYRQRKATQDMSKRNTRNRGEYQLNHTGGSKSIARKTVEMEKIAALEATGVMPKKPAPSDSLGQVLGKEHSGRIVLLTLRLNILPTLRMVVRDNKSSSHLLK</sequence>
<organism evidence="2 3">
    <name type="scientific">Linum tenue</name>
    <dbReference type="NCBI Taxonomy" id="586396"/>
    <lineage>
        <taxon>Eukaryota</taxon>
        <taxon>Viridiplantae</taxon>
        <taxon>Streptophyta</taxon>
        <taxon>Embryophyta</taxon>
        <taxon>Tracheophyta</taxon>
        <taxon>Spermatophyta</taxon>
        <taxon>Magnoliopsida</taxon>
        <taxon>eudicotyledons</taxon>
        <taxon>Gunneridae</taxon>
        <taxon>Pentapetalae</taxon>
        <taxon>rosids</taxon>
        <taxon>fabids</taxon>
        <taxon>Malpighiales</taxon>
        <taxon>Linaceae</taxon>
        <taxon>Linum</taxon>
    </lineage>
</organism>
<dbReference type="AlphaFoldDB" id="A0AAV0MFL5"/>
<evidence type="ECO:0000313" key="3">
    <source>
        <dbReference type="Proteomes" id="UP001154282"/>
    </source>
</evidence>
<evidence type="ECO:0000256" key="1">
    <source>
        <dbReference type="SAM" id="MobiDB-lite"/>
    </source>
</evidence>
<accession>A0AAV0MFL5</accession>
<keyword evidence="3" id="KW-1185">Reference proteome</keyword>
<reference evidence="2" key="1">
    <citation type="submission" date="2022-08" db="EMBL/GenBank/DDBJ databases">
        <authorList>
            <person name="Gutierrez-Valencia J."/>
        </authorList>
    </citation>
    <scope>NUCLEOTIDE SEQUENCE</scope>
</reference>